<evidence type="ECO:0000313" key="19">
    <source>
        <dbReference type="EMBL" id="GIH13475.1"/>
    </source>
</evidence>
<evidence type="ECO:0000256" key="6">
    <source>
        <dbReference type="ARBA" id="ARBA00022490"/>
    </source>
</evidence>
<dbReference type="GO" id="GO:0005737">
    <property type="term" value="C:cytoplasm"/>
    <property type="evidence" value="ECO:0007669"/>
    <property type="project" value="UniProtKB-SubCell"/>
</dbReference>
<dbReference type="Gene3D" id="1.20.1200.10">
    <property type="entry name" value="Cobalamin adenosyltransferase-like"/>
    <property type="match status" value="1"/>
</dbReference>
<evidence type="ECO:0000256" key="11">
    <source>
        <dbReference type="ARBA" id="ARBA00023244"/>
    </source>
</evidence>
<keyword evidence="6" id="KW-0963">Cytoplasm</keyword>
<evidence type="ECO:0000313" key="20">
    <source>
        <dbReference type="Proteomes" id="UP000642748"/>
    </source>
</evidence>
<evidence type="ECO:0000256" key="12">
    <source>
        <dbReference type="ARBA" id="ARBA00031529"/>
    </source>
</evidence>
<comment type="catalytic activity">
    <reaction evidence="15 17">
        <text>2 cob(II)yrinate a,c diamide + reduced [electron-transfer flavoprotein] + 2 ATP = 2 adenosylcob(III)yrinate a,c-diamide + 2 triphosphate + oxidized [electron-transfer flavoprotein] + 3 H(+)</text>
        <dbReference type="Rhea" id="RHEA:11528"/>
        <dbReference type="Rhea" id="RHEA-COMP:10685"/>
        <dbReference type="Rhea" id="RHEA-COMP:10686"/>
        <dbReference type="ChEBI" id="CHEBI:15378"/>
        <dbReference type="ChEBI" id="CHEBI:18036"/>
        <dbReference type="ChEBI" id="CHEBI:30616"/>
        <dbReference type="ChEBI" id="CHEBI:57692"/>
        <dbReference type="ChEBI" id="CHEBI:58307"/>
        <dbReference type="ChEBI" id="CHEBI:58503"/>
        <dbReference type="ChEBI" id="CHEBI:58537"/>
        <dbReference type="EC" id="2.5.1.17"/>
    </reaction>
</comment>
<name>A0A8J3QPQ2_9ACTN</name>
<comment type="similarity">
    <text evidence="3 17">Belongs to the Cob(I)alamin adenosyltransferase family.</text>
</comment>
<keyword evidence="11" id="KW-0627">Porphyrin biosynthesis</keyword>
<dbReference type="PANTHER" id="PTHR12213">
    <property type="entry name" value="CORRINOID ADENOSYLTRANSFERASE"/>
    <property type="match status" value="1"/>
</dbReference>
<dbReference type="AlphaFoldDB" id="A0A8J3QPQ2"/>
<dbReference type="Pfam" id="PF01923">
    <property type="entry name" value="Cob_adeno_trans"/>
    <property type="match status" value="1"/>
</dbReference>
<dbReference type="GO" id="GO:0008817">
    <property type="term" value="F:corrinoid adenosyltransferase activity"/>
    <property type="evidence" value="ECO:0007669"/>
    <property type="project" value="UniProtKB-UniRule"/>
</dbReference>
<dbReference type="InterPro" id="IPR016030">
    <property type="entry name" value="CblAdoTrfase-like"/>
</dbReference>
<dbReference type="PANTHER" id="PTHR12213:SF0">
    <property type="entry name" value="CORRINOID ADENOSYLTRANSFERASE MMAB"/>
    <property type="match status" value="1"/>
</dbReference>
<dbReference type="EC" id="2.5.1.17" evidence="4 17"/>
<evidence type="ECO:0000256" key="4">
    <source>
        <dbReference type="ARBA" id="ARBA00012454"/>
    </source>
</evidence>
<gene>
    <name evidence="19" type="ORF">Raf01_16470</name>
</gene>
<sequence>MGTCEISDRPVASSAAAISLSAEFFAPPTITSPDKRAPPTTRIMSTPAIVGVSATRSFSPGPLDLPAHTPGGPGDPRLRFMAVHLTRIYTKTGDAGTTGLGDGSRVRKTDTRLAAYADTDECNAAIGVALAMGQLPGEVRGVLTVVQNDLFDVGADLSNPIVAEPKSPPLRITEDYVTRLEGWCDEFNAQLANLDSFILPGGTPGGALLHAARTVARRAERSAWALYEQDEERTNPLAITYLNRLSDLLFILSRVANPDGDVKWVPGGGR</sequence>
<evidence type="ECO:0000259" key="18">
    <source>
        <dbReference type="Pfam" id="PF01923"/>
    </source>
</evidence>
<dbReference type="GO" id="GO:0006779">
    <property type="term" value="P:porphyrin-containing compound biosynthetic process"/>
    <property type="evidence" value="ECO:0007669"/>
    <property type="project" value="UniProtKB-KW"/>
</dbReference>
<evidence type="ECO:0000256" key="14">
    <source>
        <dbReference type="ARBA" id="ARBA00033354"/>
    </source>
</evidence>
<dbReference type="Proteomes" id="UP000642748">
    <property type="component" value="Unassembled WGS sequence"/>
</dbReference>
<accession>A0A8J3QPQ2</accession>
<reference evidence="19" key="1">
    <citation type="submission" date="2021-01" db="EMBL/GenBank/DDBJ databases">
        <title>Whole genome shotgun sequence of Rugosimonospora africana NBRC 104875.</title>
        <authorList>
            <person name="Komaki H."/>
            <person name="Tamura T."/>
        </authorList>
    </citation>
    <scope>NUCLEOTIDE SEQUENCE</scope>
    <source>
        <strain evidence="19">NBRC 104875</strain>
    </source>
</reference>
<evidence type="ECO:0000256" key="5">
    <source>
        <dbReference type="ARBA" id="ARBA00020963"/>
    </source>
</evidence>
<keyword evidence="8 17" id="KW-0808">Transferase</keyword>
<keyword evidence="10 17" id="KW-0067">ATP-binding</keyword>
<dbReference type="SUPFAM" id="SSF89028">
    <property type="entry name" value="Cobalamin adenosyltransferase-like"/>
    <property type="match status" value="1"/>
</dbReference>
<dbReference type="InterPro" id="IPR029499">
    <property type="entry name" value="PduO-typ"/>
</dbReference>
<dbReference type="InterPro" id="IPR036451">
    <property type="entry name" value="CblAdoTrfase-like_sf"/>
</dbReference>
<evidence type="ECO:0000256" key="16">
    <source>
        <dbReference type="ARBA" id="ARBA00048692"/>
    </source>
</evidence>
<organism evidence="19 20">
    <name type="scientific">Rugosimonospora africana</name>
    <dbReference type="NCBI Taxonomy" id="556532"/>
    <lineage>
        <taxon>Bacteria</taxon>
        <taxon>Bacillati</taxon>
        <taxon>Actinomycetota</taxon>
        <taxon>Actinomycetes</taxon>
        <taxon>Micromonosporales</taxon>
        <taxon>Micromonosporaceae</taxon>
        <taxon>Rugosimonospora</taxon>
    </lineage>
</organism>
<dbReference type="GO" id="GO:0005524">
    <property type="term" value="F:ATP binding"/>
    <property type="evidence" value="ECO:0007669"/>
    <property type="project" value="UniProtKB-UniRule"/>
</dbReference>
<evidence type="ECO:0000256" key="10">
    <source>
        <dbReference type="ARBA" id="ARBA00022840"/>
    </source>
</evidence>
<keyword evidence="9 17" id="KW-0547">Nucleotide-binding</keyword>
<dbReference type="EMBL" id="BONZ01000015">
    <property type="protein sequence ID" value="GIH13475.1"/>
    <property type="molecule type" value="Genomic_DNA"/>
</dbReference>
<dbReference type="GO" id="GO:0009236">
    <property type="term" value="P:cobalamin biosynthetic process"/>
    <property type="evidence" value="ECO:0007669"/>
    <property type="project" value="UniProtKB-UniRule"/>
</dbReference>
<feature type="domain" description="Cobalamin adenosyltransferase-like" evidence="18">
    <location>
        <begin position="88"/>
        <end position="256"/>
    </location>
</feature>
<comment type="catalytic activity">
    <reaction evidence="16 17">
        <text>2 cob(II)alamin + reduced [electron-transfer flavoprotein] + 2 ATP = 2 adenosylcob(III)alamin + 2 triphosphate + oxidized [electron-transfer flavoprotein] + 3 H(+)</text>
        <dbReference type="Rhea" id="RHEA:28671"/>
        <dbReference type="Rhea" id="RHEA-COMP:10685"/>
        <dbReference type="Rhea" id="RHEA-COMP:10686"/>
        <dbReference type="ChEBI" id="CHEBI:15378"/>
        <dbReference type="ChEBI" id="CHEBI:16304"/>
        <dbReference type="ChEBI" id="CHEBI:18036"/>
        <dbReference type="ChEBI" id="CHEBI:18408"/>
        <dbReference type="ChEBI" id="CHEBI:30616"/>
        <dbReference type="ChEBI" id="CHEBI:57692"/>
        <dbReference type="ChEBI" id="CHEBI:58307"/>
        <dbReference type="EC" id="2.5.1.17"/>
    </reaction>
</comment>
<comment type="subcellular location">
    <subcellularLocation>
        <location evidence="1">Cytoplasm</location>
    </subcellularLocation>
</comment>
<evidence type="ECO:0000256" key="9">
    <source>
        <dbReference type="ARBA" id="ARBA00022741"/>
    </source>
</evidence>
<evidence type="ECO:0000256" key="2">
    <source>
        <dbReference type="ARBA" id="ARBA00005121"/>
    </source>
</evidence>
<evidence type="ECO:0000256" key="7">
    <source>
        <dbReference type="ARBA" id="ARBA00022573"/>
    </source>
</evidence>
<dbReference type="NCBIfam" id="TIGR00636">
    <property type="entry name" value="PduO_Nterm"/>
    <property type="match status" value="1"/>
</dbReference>
<comment type="caution">
    <text evidence="19">The sequence shown here is derived from an EMBL/GenBank/DDBJ whole genome shotgun (WGS) entry which is preliminary data.</text>
</comment>
<dbReference type="FunFam" id="1.20.1200.10:FF:000003">
    <property type="entry name" value="ATP:cob(I)alamin adenosyltransferase"/>
    <property type="match status" value="1"/>
</dbReference>
<evidence type="ECO:0000256" key="15">
    <source>
        <dbReference type="ARBA" id="ARBA00048555"/>
    </source>
</evidence>
<proteinExistence type="inferred from homology"/>
<evidence type="ECO:0000256" key="13">
    <source>
        <dbReference type="ARBA" id="ARBA00033334"/>
    </source>
</evidence>
<dbReference type="UniPathway" id="UPA00148">
    <property type="reaction ID" value="UER00233"/>
</dbReference>
<evidence type="ECO:0000256" key="1">
    <source>
        <dbReference type="ARBA" id="ARBA00004496"/>
    </source>
</evidence>
<keyword evidence="7 17" id="KW-0169">Cobalamin biosynthesis</keyword>
<comment type="pathway">
    <text evidence="2 17">Cofactor biosynthesis; adenosylcobalamin biosynthesis; adenosylcobalamin from cob(II)yrinate a,c-diamide: step 2/7.</text>
</comment>
<keyword evidence="20" id="KW-1185">Reference proteome</keyword>
<protein>
    <recommendedName>
        <fullName evidence="5 17">Corrinoid adenosyltransferase</fullName>
        <ecNumber evidence="4 17">2.5.1.17</ecNumber>
    </recommendedName>
    <alternativeName>
        <fullName evidence="12 17">Cob(II)alamin adenosyltransferase</fullName>
    </alternativeName>
    <alternativeName>
        <fullName evidence="14 17">Cob(II)yrinic acid a,c-diamide adenosyltransferase</fullName>
    </alternativeName>
    <alternativeName>
        <fullName evidence="13 17">Cobinamide/cobalamin adenosyltransferase</fullName>
    </alternativeName>
</protein>
<evidence type="ECO:0000256" key="8">
    <source>
        <dbReference type="ARBA" id="ARBA00022679"/>
    </source>
</evidence>
<evidence type="ECO:0000256" key="3">
    <source>
        <dbReference type="ARBA" id="ARBA00007487"/>
    </source>
</evidence>
<evidence type="ECO:0000256" key="17">
    <source>
        <dbReference type="RuleBase" id="RU366026"/>
    </source>
</evidence>